<feature type="domain" description="CAAX prenyl protease 2/Lysostaphin resistance protein A-like" evidence="2">
    <location>
        <begin position="176"/>
        <end position="285"/>
    </location>
</feature>
<keyword evidence="3" id="KW-0378">Hydrolase</keyword>
<protein>
    <submittedName>
        <fullName evidence="3">CPBP family intramembrane metalloprotease</fullName>
    </submittedName>
</protein>
<keyword evidence="3" id="KW-0645">Protease</keyword>
<feature type="transmembrane region" description="Helical" evidence="1">
    <location>
        <begin position="27"/>
        <end position="48"/>
    </location>
</feature>
<organism evidence="3 4">
    <name type="scientific">Qipengyuania mesophila</name>
    <dbReference type="NCBI Taxonomy" id="2867246"/>
    <lineage>
        <taxon>Bacteria</taxon>
        <taxon>Pseudomonadati</taxon>
        <taxon>Pseudomonadota</taxon>
        <taxon>Alphaproteobacteria</taxon>
        <taxon>Sphingomonadales</taxon>
        <taxon>Erythrobacteraceae</taxon>
        <taxon>Qipengyuania</taxon>
    </lineage>
</organism>
<gene>
    <name evidence="3" type="ORF">K3181_02730</name>
</gene>
<proteinExistence type="predicted"/>
<dbReference type="Proteomes" id="UP000782554">
    <property type="component" value="Unassembled WGS sequence"/>
</dbReference>
<feature type="transmembrane region" description="Helical" evidence="1">
    <location>
        <begin position="204"/>
        <end position="225"/>
    </location>
</feature>
<feature type="transmembrane region" description="Helical" evidence="1">
    <location>
        <begin position="245"/>
        <end position="266"/>
    </location>
</feature>
<evidence type="ECO:0000259" key="2">
    <source>
        <dbReference type="Pfam" id="PF02517"/>
    </source>
</evidence>
<comment type="caution">
    <text evidence="3">The sequence shown here is derived from an EMBL/GenBank/DDBJ whole genome shotgun (WGS) entry which is preliminary data.</text>
</comment>
<dbReference type="RefSeq" id="WP_221600548.1">
    <property type="nucleotide sequence ID" value="NZ_JAIGNU010000001.1"/>
</dbReference>
<evidence type="ECO:0000313" key="3">
    <source>
        <dbReference type="EMBL" id="MBX7500360.1"/>
    </source>
</evidence>
<keyword evidence="1" id="KW-0472">Membrane</keyword>
<feature type="transmembrane region" description="Helical" evidence="1">
    <location>
        <begin position="173"/>
        <end position="192"/>
    </location>
</feature>
<keyword evidence="3" id="KW-0482">Metalloprotease</keyword>
<dbReference type="Pfam" id="PF02517">
    <property type="entry name" value="Rce1-like"/>
    <property type="match status" value="1"/>
</dbReference>
<sequence length="300" mass="32050">MHKVAIAIYAACWGASTAYLAYAGAEWALAAAILAIFGLILSPVALLLTRNRSAIAGDVRKPRGESLVLLGYIAFYAFVIFGPVYGWLKDALPDGQTEEGALFLFKLLVHVALPSALIYAMRGSLASLWQTRVGRGRVLLCLLLFSAALMALNAVVSPSLARLAEVRPDLGAQIGWIALSWIWMSLVAGLCEEYLFRGLLQTRLAAWSGSAMLAIALASLLFGLVHAPGLYLRGDAETFGHSPDVLQVVAYSIAVLSPVGLFFGVLWHRTRSLLLVVVVHGAMDALPFAAPLAKLFTAAS</sequence>
<evidence type="ECO:0000256" key="1">
    <source>
        <dbReference type="SAM" id="Phobius"/>
    </source>
</evidence>
<keyword evidence="1" id="KW-1133">Transmembrane helix</keyword>
<feature type="transmembrane region" description="Helical" evidence="1">
    <location>
        <begin position="100"/>
        <end position="119"/>
    </location>
</feature>
<feature type="transmembrane region" description="Helical" evidence="1">
    <location>
        <begin position="139"/>
        <end position="161"/>
    </location>
</feature>
<reference evidence="3 4" key="1">
    <citation type="submission" date="2021-08" db="EMBL/GenBank/DDBJ databases">
        <title>Comparative Genomics Analysis of the Genus Qipengyuania Reveals Extensive Genetic Diversity and Metabolic Versatility, Including the Description of Fifteen Novel Species.</title>
        <authorList>
            <person name="Liu Y."/>
        </authorList>
    </citation>
    <scope>NUCLEOTIDE SEQUENCE [LARGE SCALE GENOMIC DNA]</scope>
    <source>
        <strain evidence="3 4">YG27</strain>
    </source>
</reference>
<keyword evidence="4" id="KW-1185">Reference proteome</keyword>
<feature type="transmembrane region" description="Helical" evidence="1">
    <location>
        <begin position="273"/>
        <end position="293"/>
    </location>
</feature>
<dbReference type="InterPro" id="IPR003675">
    <property type="entry name" value="Rce1/LyrA-like_dom"/>
</dbReference>
<accession>A0ABS7JRT8</accession>
<keyword evidence="1" id="KW-0812">Transmembrane</keyword>
<dbReference type="GO" id="GO:0008237">
    <property type="term" value="F:metallopeptidase activity"/>
    <property type="evidence" value="ECO:0007669"/>
    <property type="project" value="UniProtKB-KW"/>
</dbReference>
<evidence type="ECO:0000313" key="4">
    <source>
        <dbReference type="Proteomes" id="UP000782554"/>
    </source>
</evidence>
<name>A0ABS7JRT8_9SPHN</name>
<dbReference type="EMBL" id="JAIGNU010000001">
    <property type="protein sequence ID" value="MBX7500360.1"/>
    <property type="molecule type" value="Genomic_DNA"/>
</dbReference>
<feature type="transmembrane region" description="Helical" evidence="1">
    <location>
        <begin position="69"/>
        <end position="88"/>
    </location>
</feature>